<evidence type="ECO:0000256" key="2">
    <source>
        <dbReference type="ARBA" id="ARBA00022692"/>
    </source>
</evidence>
<reference evidence="8" key="1">
    <citation type="submission" date="2022-11" db="EMBL/GenBank/DDBJ databases">
        <title>Centuries of genome instability and evolution in soft-shell clam transmissible cancer (bioRxiv).</title>
        <authorList>
            <person name="Hart S.F.M."/>
            <person name="Yonemitsu M.A."/>
            <person name="Giersch R.M."/>
            <person name="Beal B.F."/>
            <person name="Arriagada G."/>
            <person name="Davis B.W."/>
            <person name="Ostrander E.A."/>
            <person name="Goff S.P."/>
            <person name="Metzger M.J."/>
        </authorList>
    </citation>
    <scope>NUCLEOTIDE SEQUENCE</scope>
    <source>
        <strain evidence="8">MELC-2E11</strain>
        <tissue evidence="8">Siphon/mantle</tissue>
    </source>
</reference>
<feature type="transmembrane region" description="Helical" evidence="6">
    <location>
        <begin position="148"/>
        <end position="174"/>
    </location>
</feature>
<keyword evidence="9" id="KW-1185">Reference proteome</keyword>
<dbReference type="PANTHER" id="PTHR15549:SF26">
    <property type="entry name" value="AXIAL BUDDING PATTERN PROTEIN 2-RELATED"/>
    <property type="match status" value="1"/>
</dbReference>
<keyword evidence="2 6" id="KW-0812">Transmembrane</keyword>
<dbReference type="InterPro" id="IPR051694">
    <property type="entry name" value="Immunoregulatory_rcpt-like"/>
</dbReference>
<accession>A0ABY7DLC0</accession>
<keyword evidence="4 6" id="KW-0472">Membrane</keyword>
<evidence type="ECO:0000313" key="8">
    <source>
        <dbReference type="EMBL" id="WAQ98489.1"/>
    </source>
</evidence>
<evidence type="ECO:0000256" key="6">
    <source>
        <dbReference type="SAM" id="Phobius"/>
    </source>
</evidence>
<dbReference type="Gene3D" id="2.60.120.290">
    <property type="entry name" value="Spermadhesin, CUB domain"/>
    <property type="match status" value="1"/>
</dbReference>
<feature type="region of interest" description="Disordered" evidence="5">
    <location>
        <begin position="106"/>
        <end position="139"/>
    </location>
</feature>
<feature type="chain" id="PRO_5046172743" evidence="7">
    <location>
        <begin position="31"/>
        <end position="306"/>
    </location>
</feature>
<organism evidence="8 9">
    <name type="scientific">Mya arenaria</name>
    <name type="common">Soft-shell clam</name>
    <dbReference type="NCBI Taxonomy" id="6604"/>
    <lineage>
        <taxon>Eukaryota</taxon>
        <taxon>Metazoa</taxon>
        <taxon>Spiralia</taxon>
        <taxon>Lophotrochozoa</taxon>
        <taxon>Mollusca</taxon>
        <taxon>Bivalvia</taxon>
        <taxon>Autobranchia</taxon>
        <taxon>Heteroconchia</taxon>
        <taxon>Euheterodonta</taxon>
        <taxon>Imparidentia</taxon>
        <taxon>Neoheterodontei</taxon>
        <taxon>Myida</taxon>
        <taxon>Myoidea</taxon>
        <taxon>Myidae</taxon>
        <taxon>Mya</taxon>
    </lineage>
</organism>
<evidence type="ECO:0000256" key="3">
    <source>
        <dbReference type="ARBA" id="ARBA00022989"/>
    </source>
</evidence>
<dbReference type="EMBL" id="CP111014">
    <property type="protein sequence ID" value="WAQ98489.1"/>
    <property type="molecule type" value="Genomic_DNA"/>
</dbReference>
<dbReference type="Proteomes" id="UP001164746">
    <property type="component" value="Chromosome 3"/>
</dbReference>
<dbReference type="InterPro" id="IPR035914">
    <property type="entry name" value="Sperma_CUB_dom_sf"/>
</dbReference>
<feature type="signal peptide" evidence="7">
    <location>
        <begin position="1"/>
        <end position="30"/>
    </location>
</feature>
<proteinExistence type="predicted"/>
<evidence type="ECO:0000256" key="7">
    <source>
        <dbReference type="SAM" id="SignalP"/>
    </source>
</evidence>
<name>A0ABY7DLC0_MYAAR</name>
<evidence type="ECO:0000256" key="5">
    <source>
        <dbReference type="SAM" id="MobiDB-lite"/>
    </source>
</evidence>
<keyword evidence="3 6" id="KW-1133">Transmembrane helix</keyword>
<gene>
    <name evidence="8" type="ORF">MAR_022862</name>
</gene>
<keyword evidence="7" id="KW-0732">Signal</keyword>
<dbReference type="PANTHER" id="PTHR15549">
    <property type="entry name" value="PAIRED IMMUNOGLOBULIN-LIKE TYPE 2 RECEPTOR"/>
    <property type="match status" value="1"/>
</dbReference>
<comment type="subcellular location">
    <subcellularLocation>
        <location evidence="1">Membrane</location>
        <topology evidence="1">Single-pass membrane protein</topology>
    </subcellularLocation>
</comment>
<dbReference type="PROSITE" id="PS51257">
    <property type="entry name" value="PROKAR_LIPOPROTEIN"/>
    <property type="match status" value="1"/>
</dbReference>
<protein>
    <submittedName>
        <fullName evidence="8">Uncharacterized protein</fullName>
    </submittedName>
</protein>
<evidence type="ECO:0000256" key="1">
    <source>
        <dbReference type="ARBA" id="ARBA00004167"/>
    </source>
</evidence>
<evidence type="ECO:0000256" key="4">
    <source>
        <dbReference type="ARBA" id="ARBA00023136"/>
    </source>
</evidence>
<sequence>MKVPRMNRRGLCIQISLAVLFGCLANTTHGYNETLNATWGGIDVYSPGYRYNLPYGPNTTYDYLVKTIFPDHNVTMEVIGCEMEHDKNGACLYDKLRIYDASTSSTTSTTSLTTRTTSGAPTTVPPTTKAATTAAPTTTKKPDADLPIGAIVGGGFAALLLLILLVVLLIYCCICKKKERPRSGLSSSKSFMKSMFFSRSSTVLDLHQNGEILVMPAPVQTNIFDLDLPNASHKGNLLPPLHQPIGTTDGNIRNGPAMTRMVSDLKEPSMKVETPIPNVVWDINHPDISKPAFYSEPQHSDLKKPD</sequence>
<evidence type="ECO:0000313" key="9">
    <source>
        <dbReference type="Proteomes" id="UP001164746"/>
    </source>
</evidence>